<accession>A0A8X6KQC9</accession>
<proteinExistence type="predicted"/>
<protein>
    <submittedName>
        <fullName evidence="1">Uncharacterized protein</fullName>
    </submittedName>
</protein>
<reference evidence="1" key="1">
    <citation type="submission" date="2020-07" db="EMBL/GenBank/DDBJ databases">
        <title>Multicomponent nature underlies the extraordinary mechanical properties of spider dragline silk.</title>
        <authorList>
            <person name="Kono N."/>
            <person name="Nakamura H."/>
            <person name="Mori M."/>
            <person name="Yoshida Y."/>
            <person name="Ohtoshi R."/>
            <person name="Malay A.D."/>
            <person name="Moran D.A.P."/>
            <person name="Tomita M."/>
            <person name="Numata K."/>
            <person name="Arakawa K."/>
        </authorList>
    </citation>
    <scope>NUCLEOTIDE SEQUENCE</scope>
</reference>
<dbReference type="Proteomes" id="UP000887116">
    <property type="component" value="Unassembled WGS sequence"/>
</dbReference>
<comment type="caution">
    <text evidence="1">The sequence shown here is derived from an EMBL/GenBank/DDBJ whole genome shotgun (WGS) entry which is preliminary data.</text>
</comment>
<dbReference type="OrthoDB" id="6514632at2759"/>
<organism evidence="1 2">
    <name type="scientific">Trichonephila clavata</name>
    <name type="common">Joro spider</name>
    <name type="synonym">Nephila clavata</name>
    <dbReference type="NCBI Taxonomy" id="2740835"/>
    <lineage>
        <taxon>Eukaryota</taxon>
        <taxon>Metazoa</taxon>
        <taxon>Ecdysozoa</taxon>
        <taxon>Arthropoda</taxon>
        <taxon>Chelicerata</taxon>
        <taxon>Arachnida</taxon>
        <taxon>Araneae</taxon>
        <taxon>Araneomorphae</taxon>
        <taxon>Entelegynae</taxon>
        <taxon>Araneoidea</taxon>
        <taxon>Nephilidae</taxon>
        <taxon>Trichonephila</taxon>
    </lineage>
</organism>
<name>A0A8X6KQC9_TRICU</name>
<sequence length="104" mass="11485">MKFCHCLPLAKIKIMTKRGEFYTEAAIKQDSCDFDMYLLGNRTAELIEASEQGVQLINAVVTRSKGIYPSLEGGKEASDGGFERAPGETCGIRFPVRRGGKRQP</sequence>
<keyword evidence="2" id="KW-1185">Reference proteome</keyword>
<dbReference type="EMBL" id="BMAO01022246">
    <property type="protein sequence ID" value="GFQ80601.1"/>
    <property type="molecule type" value="Genomic_DNA"/>
</dbReference>
<dbReference type="AlphaFoldDB" id="A0A8X6KQC9"/>
<gene>
    <name evidence="1" type="ORF">TNCT_164661</name>
</gene>
<evidence type="ECO:0000313" key="1">
    <source>
        <dbReference type="EMBL" id="GFQ80601.1"/>
    </source>
</evidence>
<evidence type="ECO:0000313" key="2">
    <source>
        <dbReference type="Proteomes" id="UP000887116"/>
    </source>
</evidence>